<dbReference type="GO" id="GO:0047590">
    <property type="term" value="F:5-dehydro-2-deoxygluconokinase activity"/>
    <property type="evidence" value="ECO:0007669"/>
    <property type="project" value="UniProtKB-EC"/>
</dbReference>
<comment type="caution">
    <text evidence="7">The sequence shown here is derived from an EMBL/GenBank/DDBJ whole genome shotgun (WGS) entry which is preliminary data.</text>
</comment>
<dbReference type="EC" id="2.7.1.92" evidence="7"/>
<comment type="similarity">
    <text evidence="1">Belongs to the carbohydrate kinase PfkB family.</text>
</comment>
<sequence>MKNTTQFAAGRPLDVICLGRLAVDLYAQQIGSTLEDATSFAKYLGGSSANIAFGTARLGLKSAMLSKVGDDHMGRFLTDTLAREGCDVSHVGVDPDRL</sequence>
<evidence type="ECO:0000256" key="2">
    <source>
        <dbReference type="ARBA" id="ARBA00022679"/>
    </source>
</evidence>
<keyword evidence="2 7" id="KW-0808">Transferase</keyword>
<dbReference type="EMBL" id="LOCQ01000028">
    <property type="protein sequence ID" value="OBV41584.1"/>
    <property type="molecule type" value="Genomic_DNA"/>
</dbReference>
<organism evidence="7 8">
    <name type="scientific">Janthinobacterium psychrotolerans</name>
    <dbReference type="NCBI Taxonomy" id="1747903"/>
    <lineage>
        <taxon>Bacteria</taxon>
        <taxon>Pseudomonadati</taxon>
        <taxon>Pseudomonadota</taxon>
        <taxon>Betaproteobacteria</taxon>
        <taxon>Burkholderiales</taxon>
        <taxon>Oxalobacteraceae</taxon>
        <taxon>Janthinobacterium</taxon>
    </lineage>
</organism>
<keyword evidence="3" id="KW-0547">Nucleotide-binding</keyword>
<dbReference type="InterPro" id="IPR050306">
    <property type="entry name" value="PfkB_Carbo_kinase"/>
</dbReference>
<dbReference type="STRING" id="1747903.ASR47_103527"/>
<dbReference type="RefSeq" id="WP_245714216.1">
    <property type="nucleotide sequence ID" value="NZ_LOCQ01000028.1"/>
</dbReference>
<keyword evidence="8" id="KW-1185">Reference proteome</keyword>
<evidence type="ECO:0000313" key="7">
    <source>
        <dbReference type="EMBL" id="OBV41584.1"/>
    </source>
</evidence>
<reference evidence="7 8" key="1">
    <citation type="submission" date="2016-04" db="EMBL/GenBank/DDBJ databases">
        <title>Draft genome sequence of Janthinobacterium psychrotolerans sp. nov., isolated from freshwater sediments in Denmark.</title>
        <authorList>
            <person name="Gong X."/>
            <person name="Skrivergaard S."/>
            <person name="Korsgaard B.S."/>
            <person name="Schreiber L."/>
            <person name="Marshall I.P."/>
            <person name="Finster K."/>
            <person name="Schramm A."/>
        </authorList>
    </citation>
    <scope>NUCLEOTIDE SEQUENCE [LARGE SCALE GENOMIC DNA]</scope>
    <source>
        <strain evidence="7 8">S3-2</strain>
    </source>
</reference>
<dbReference type="InterPro" id="IPR029056">
    <property type="entry name" value="Ribokinase-like"/>
</dbReference>
<dbReference type="AlphaFoldDB" id="A0A1A7C999"/>
<feature type="domain" description="Carbohydrate kinase PfkB" evidence="6">
    <location>
        <begin position="14"/>
        <end position="96"/>
    </location>
</feature>
<proteinExistence type="inferred from homology"/>
<keyword evidence="4 7" id="KW-0418">Kinase</keyword>
<name>A0A1A7C999_9BURK</name>
<gene>
    <name evidence="7" type="ORF">ASR47_103527</name>
</gene>
<evidence type="ECO:0000256" key="3">
    <source>
        <dbReference type="ARBA" id="ARBA00022741"/>
    </source>
</evidence>
<accession>A0A1A7C999</accession>
<dbReference type="PANTHER" id="PTHR43085">
    <property type="entry name" value="HEXOKINASE FAMILY MEMBER"/>
    <property type="match status" value="1"/>
</dbReference>
<dbReference type="PANTHER" id="PTHR43085:SF49">
    <property type="entry name" value="5-DEHYDRO-2-DEOXYGLUCONOKINASE"/>
    <property type="match status" value="1"/>
</dbReference>
<evidence type="ECO:0000256" key="4">
    <source>
        <dbReference type="ARBA" id="ARBA00022777"/>
    </source>
</evidence>
<dbReference type="InterPro" id="IPR023314">
    <property type="entry name" value="Myo_inos_IolC-like_sf"/>
</dbReference>
<evidence type="ECO:0000259" key="6">
    <source>
        <dbReference type="Pfam" id="PF00294"/>
    </source>
</evidence>
<dbReference type="Gene3D" id="2.20.150.10">
    <property type="entry name" value="putative 5-dehydro-2- deoxygluconokinase"/>
    <property type="match status" value="1"/>
</dbReference>
<protein>
    <submittedName>
        <fullName evidence="7">5-dehydro-2-deoxygluconokinase</fullName>
        <ecNumber evidence="7">2.7.1.92</ecNumber>
    </submittedName>
</protein>
<dbReference type="GO" id="GO:0005524">
    <property type="term" value="F:ATP binding"/>
    <property type="evidence" value="ECO:0007669"/>
    <property type="project" value="UniProtKB-KW"/>
</dbReference>
<evidence type="ECO:0000256" key="5">
    <source>
        <dbReference type="ARBA" id="ARBA00022840"/>
    </source>
</evidence>
<feature type="non-terminal residue" evidence="7">
    <location>
        <position position="98"/>
    </location>
</feature>
<dbReference type="SUPFAM" id="SSF53613">
    <property type="entry name" value="Ribokinase-like"/>
    <property type="match status" value="1"/>
</dbReference>
<dbReference type="Proteomes" id="UP000092713">
    <property type="component" value="Unassembled WGS sequence"/>
</dbReference>
<dbReference type="Pfam" id="PF00294">
    <property type="entry name" value="PfkB"/>
    <property type="match status" value="1"/>
</dbReference>
<evidence type="ECO:0000313" key="8">
    <source>
        <dbReference type="Proteomes" id="UP000092713"/>
    </source>
</evidence>
<dbReference type="InterPro" id="IPR011611">
    <property type="entry name" value="PfkB_dom"/>
</dbReference>
<keyword evidence="5" id="KW-0067">ATP-binding</keyword>
<dbReference type="Gene3D" id="3.40.1190.20">
    <property type="match status" value="1"/>
</dbReference>
<evidence type="ECO:0000256" key="1">
    <source>
        <dbReference type="ARBA" id="ARBA00010688"/>
    </source>
</evidence>